<feature type="domain" description="Alpha-type protein kinase" evidence="9">
    <location>
        <begin position="376"/>
        <end position="591"/>
    </location>
</feature>
<dbReference type="Pfam" id="PF02816">
    <property type="entry name" value="Alpha_kinase"/>
    <property type="match status" value="1"/>
</dbReference>
<dbReference type="SUPFAM" id="SSF53300">
    <property type="entry name" value="vWA-like"/>
    <property type="match status" value="1"/>
</dbReference>
<dbReference type="Pfam" id="PF25106">
    <property type="entry name" value="VWA_4"/>
    <property type="match status" value="1"/>
</dbReference>
<evidence type="ECO:0000256" key="4">
    <source>
        <dbReference type="ARBA" id="ARBA00022679"/>
    </source>
</evidence>
<dbReference type="InterPro" id="IPR004166">
    <property type="entry name" value="a-kinase_dom"/>
</dbReference>
<evidence type="ECO:0000313" key="11">
    <source>
        <dbReference type="Proteomes" id="UP000813461"/>
    </source>
</evidence>
<dbReference type="PANTHER" id="PTHR47763:SF4">
    <property type="entry name" value="ALPHA-PROTEIN KINASE VWKA"/>
    <property type="match status" value="1"/>
</dbReference>
<proteinExistence type="predicted"/>
<dbReference type="OrthoDB" id="301415at2759"/>
<dbReference type="InterPro" id="IPR056861">
    <property type="entry name" value="HMCN1-like_VWA"/>
</dbReference>
<dbReference type="Gene3D" id="3.30.200.20">
    <property type="entry name" value="Phosphorylase Kinase, domain 1"/>
    <property type="match status" value="1"/>
</dbReference>
<dbReference type="CDD" id="cd04515">
    <property type="entry name" value="Alpha_kinase"/>
    <property type="match status" value="1"/>
</dbReference>
<feature type="domain" description="VWFA" evidence="8">
    <location>
        <begin position="64"/>
        <end position="146"/>
    </location>
</feature>
<name>A0A8K0RBT0_9PLEO</name>
<evidence type="ECO:0000256" key="5">
    <source>
        <dbReference type="ARBA" id="ARBA00022729"/>
    </source>
</evidence>
<dbReference type="CDD" id="cd00198">
    <property type="entry name" value="vWFA"/>
    <property type="match status" value="1"/>
</dbReference>
<evidence type="ECO:0000256" key="6">
    <source>
        <dbReference type="ARBA" id="ARBA00022777"/>
    </source>
</evidence>
<protein>
    <recommendedName>
        <fullName evidence="12">Alpha-type protein kinase domain-containing protein</fullName>
    </recommendedName>
</protein>
<reference evidence="10" key="1">
    <citation type="journal article" date="2021" name="Nat. Commun.">
        <title>Genetic determinants of endophytism in the Arabidopsis root mycobiome.</title>
        <authorList>
            <person name="Mesny F."/>
            <person name="Miyauchi S."/>
            <person name="Thiergart T."/>
            <person name="Pickel B."/>
            <person name="Atanasova L."/>
            <person name="Karlsson M."/>
            <person name="Huettel B."/>
            <person name="Barry K.W."/>
            <person name="Haridas S."/>
            <person name="Chen C."/>
            <person name="Bauer D."/>
            <person name="Andreopoulos W."/>
            <person name="Pangilinan J."/>
            <person name="LaButti K."/>
            <person name="Riley R."/>
            <person name="Lipzen A."/>
            <person name="Clum A."/>
            <person name="Drula E."/>
            <person name="Henrissat B."/>
            <person name="Kohler A."/>
            <person name="Grigoriev I.V."/>
            <person name="Martin F.M."/>
            <person name="Hacquard S."/>
        </authorList>
    </citation>
    <scope>NUCLEOTIDE SEQUENCE</scope>
    <source>
        <strain evidence="10">MPI-SDFR-AT-0120</strain>
    </source>
</reference>
<sequence length="781" mass="86354">MRRLAERKEAVAERLRREGSSRAAGLSATDAKLRLLELERDARKARAERSAPTKGLFKRACSTDLLFLIDTTGSMCSYIDAAKKQVLDIVNDIKHTFLNDVDVRIAAVSYKDYNSQRHLEAIDFTTSADEVRSFIGTLEASGGGDTPEDVLGAFQAALSLSWSQQTRCIIHIADAPGHGSTMHKCTDDDHPYPEDPPSGRTYDLLLADMIAKNINYTFLRITDLTDLMTYVFFQKYFAAGAEGTLHESNHYYSESKTSMLSGSCDSAITVRAKLLFTEEELGTTYNALRRLVVSSVTSSASRTAVRVSSLQSSKAWASRTPKTKLAMLSEEDDVAGEIELDTSPPEWNSPGWLDEKLIVEGFSPNIVVHGAGTLDDKMADDNNITMSVSELTIMKRSKPFAQGALRVASYARTASSDSRFVVKSFKRGGKRLAHLVEDMRCQALCKAFALEFNALSNEEKSIDFIATTCFKGKSDLDTDAADNCLSLEPYIQGTYVKYNNNCGWVNEAKSADRFNQVAQAFSHFTFERSQGRFLVCDLQGVGCNLTDPAIHTRDSERFKLTDSNLGEDGFKFFFSTHTCNDICQTLALKSNATMLHPGAVLTFRETWPSLRKTTCCSNKLCGKIIRVWLAHQSSEYTGYHWCSTCFPQLEKSKKKWLCLASDDEADEHEFDVSTFFWESQGRRAPRRCIEHRSEEERVLEQDNLIIEVERYGGEVGLVDSSPPSYVSSPGGDAGPSVPVSTGGSGTTIGRTATVRNSGSLWGRLKAATKVKRAGSRNLMGG</sequence>
<dbReference type="InterPro" id="IPR002035">
    <property type="entry name" value="VWF_A"/>
</dbReference>
<dbReference type="PANTHER" id="PTHR47763">
    <property type="entry name" value="ALPHA-PROTEIN KINASE VWKA"/>
    <property type="match status" value="1"/>
</dbReference>
<evidence type="ECO:0000256" key="3">
    <source>
        <dbReference type="ARBA" id="ARBA00022527"/>
    </source>
</evidence>
<dbReference type="GO" id="GO:0004674">
    <property type="term" value="F:protein serine/threonine kinase activity"/>
    <property type="evidence" value="ECO:0007669"/>
    <property type="project" value="UniProtKB-KW"/>
</dbReference>
<dbReference type="Gene3D" id="3.40.50.410">
    <property type="entry name" value="von Willebrand factor, type A domain"/>
    <property type="match status" value="1"/>
</dbReference>
<feature type="region of interest" description="Disordered" evidence="7">
    <location>
        <begin position="721"/>
        <end position="751"/>
    </location>
</feature>
<organism evidence="10 11">
    <name type="scientific">Paraphoma chrysanthemicola</name>
    <dbReference type="NCBI Taxonomy" id="798071"/>
    <lineage>
        <taxon>Eukaryota</taxon>
        <taxon>Fungi</taxon>
        <taxon>Dikarya</taxon>
        <taxon>Ascomycota</taxon>
        <taxon>Pezizomycotina</taxon>
        <taxon>Dothideomycetes</taxon>
        <taxon>Pleosporomycetidae</taxon>
        <taxon>Pleosporales</taxon>
        <taxon>Pleosporineae</taxon>
        <taxon>Phaeosphaeriaceae</taxon>
        <taxon>Paraphoma</taxon>
    </lineage>
</organism>
<dbReference type="PROSITE" id="PS50234">
    <property type="entry name" value="VWFA"/>
    <property type="match status" value="1"/>
</dbReference>
<dbReference type="EMBL" id="JAGMVJ010000004">
    <property type="protein sequence ID" value="KAH7091525.1"/>
    <property type="molecule type" value="Genomic_DNA"/>
</dbReference>
<comment type="caution">
    <text evidence="10">The sequence shown here is derived from an EMBL/GenBank/DDBJ whole genome shotgun (WGS) entry which is preliminary data.</text>
</comment>
<dbReference type="InterPro" id="IPR052969">
    <property type="entry name" value="Thr-specific_kinase-like"/>
</dbReference>
<keyword evidence="2" id="KW-0964">Secreted</keyword>
<accession>A0A8K0RBT0</accession>
<evidence type="ECO:0000256" key="7">
    <source>
        <dbReference type="SAM" id="MobiDB-lite"/>
    </source>
</evidence>
<gene>
    <name evidence="10" type="ORF">FB567DRAFT_436409</name>
</gene>
<evidence type="ECO:0000259" key="9">
    <source>
        <dbReference type="PROSITE" id="PS51158"/>
    </source>
</evidence>
<keyword evidence="4" id="KW-0808">Transferase</keyword>
<comment type="subcellular location">
    <subcellularLocation>
        <location evidence="1">Secreted</location>
    </subcellularLocation>
</comment>
<keyword evidence="5" id="KW-0732">Signal</keyword>
<evidence type="ECO:0000256" key="1">
    <source>
        <dbReference type="ARBA" id="ARBA00004613"/>
    </source>
</evidence>
<dbReference type="Proteomes" id="UP000813461">
    <property type="component" value="Unassembled WGS sequence"/>
</dbReference>
<evidence type="ECO:0000259" key="8">
    <source>
        <dbReference type="PROSITE" id="PS50234"/>
    </source>
</evidence>
<dbReference type="PROSITE" id="PS51158">
    <property type="entry name" value="ALPHA_KINASE"/>
    <property type="match status" value="1"/>
</dbReference>
<dbReference type="InterPro" id="IPR036465">
    <property type="entry name" value="vWFA_dom_sf"/>
</dbReference>
<dbReference type="AlphaFoldDB" id="A0A8K0RBT0"/>
<keyword evidence="11" id="KW-1185">Reference proteome</keyword>
<dbReference type="InterPro" id="IPR011009">
    <property type="entry name" value="Kinase-like_dom_sf"/>
</dbReference>
<evidence type="ECO:0008006" key="12">
    <source>
        <dbReference type="Google" id="ProtNLM"/>
    </source>
</evidence>
<evidence type="ECO:0000313" key="10">
    <source>
        <dbReference type="EMBL" id="KAH7091525.1"/>
    </source>
</evidence>
<dbReference type="SMART" id="SM00811">
    <property type="entry name" value="Alpha_kinase"/>
    <property type="match status" value="1"/>
</dbReference>
<keyword evidence="3" id="KW-0723">Serine/threonine-protein kinase</keyword>
<evidence type="ECO:0000256" key="2">
    <source>
        <dbReference type="ARBA" id="ARBA00022525"/>
    </source>
</evidence>
<dbReference type="GO" id="GO:0005524">
    <property type="term" value="F:ATP binding"/>
    <property type="evidence" value="ECO:0007669"/>
    <property type="project" value="InterPro"/>
</dbReference>
<dbReference type="Gene3D" id="3.20.200.10">
    <property type="entry name" value="MHCK/EF2 kinase"/>
    <property type="match status" value="1"/>
</dbReference>
<keyword evidence="6" id="KW-0418">Kinase</keyword>
<dbReference type="SUPFAM" id="SSF56112">
    <property type="entry name" value="Protein kinase-like (PK-like)"/>
    <property type="match status" value="1"/>
</dbReference>
<feature type="compositionally biased region" description="Low complexity" evidence="7">
    <location>
        <begin position="721"/>
        <end position="741"/>
    </location>
</feature>